<dbReference type="AlphaFoldDB" id="A0A226CVN8"/>
<dbReference type="OrthoDB" id="6381640at2759"/>
<sequence length="190" mass="20961">MGARLVYLLAVSGALTLVRGTCDQSSTPGNHSAIINTTMDGKQELIPPRYPEFVFFNVMGLWEVSQMGANAKYILRGIGDICVPITAGPNERMIATRYGDPHQIEKEIHLCESFYYKGRLFKASGSTPSVLPPMKVYSFHFTGNYSRLFSGLNYTGNSTCLKSQTDGRDWGITDDNIFNGLIVRSIKSGC</sequence>
<keyword evidence="3" id="KW-1185">Reference proteome</keyword>
<evidence type="ECO:0000256" key="1">
    <source>
        <dbReference type="SAM" id="SignalP"/>
    </source>
</evidence>
<accession>A0A226CVN8</accession>
<feature type="chain" id="PRO_5012104175" evidence="1">
    <location>
        <begin position="21"/>
        <end position="190"/>
    </location>
</feature>
<comment type="caution">
    <text evidence="2">The sequence shown here is derived from an EMBL/GenBank/DDBJ whole genome shotgun (WGS) entry which is preliminary data.</text>
</comment>
<reference evidence="2 3" key="1">
    <citation type="submission" date="2015-12" db="EMBL/GenBank/DDBJ databases">
        <title>The genome of Folsomia candida.</title>
        <authorList>
            <person name="Faddeeva A."/>
            <person name="Derks M.F."/>
            <person name="Anvar Y."/>
            <person name="Smit S."/>
            <person name="Van Straalen N."/>
            <person name="Roelofs D."/>
        </authorList>
    </citation>
    <scope>NUCLEOTIDE SEQUENCE [LARGE SCALE GENOMIC DNA]</scope>
    <source>
        <strain evidence="2 3">VU population</strain>
        <tissue evidence="2">Whole body</tissue>
    </source>
</reference>
<evidence type="ECO:0000313" key="2">
    <source>
        <dbReference type="EMBL" id="OXA36674.1"/>
    </source>
</evidence>
<name>A0A226CVN8_FOLCA</name>
<gene>
    <name evidence="2" type="ORF">Fcan01_28567</name>
</gene>
<dbReference type="EMBL" id="LNIX01000080">
    <property type="protein sequence ID" value="OXA36674.1"/>
    <property type="molecule type" value="Genomic_DNA"/>
</dbReference>
<organism evidence="2 3">
    <name type="scientific">Folsomia candida</name>
    <name type="common">Springtail</name>
    <dbReference type="NCBI Taxonomy" id="158441"/>
    <lineage>
        <taxon>Eukaryota</taxon>
        <taxon>Metazoa</taxon>
        <taxon>Ecdysozoa</taxon>
        <taxon>Arthropoda</taxon>
        <taxon>Hexapoda</taxon>
        <taxon>Collembola</taxon>
        <taxon>Entomobryomorpha</taxon>
        <taxon>Isotomoidea</taxon>
        <taxon>Isotomidae</taxon>
        <taxon>Proisotominae</taxon>
        <taxon>Folsomia</taxon>
    </lineage>
</organism>
<dbReference type="Proteomes" id="UP000198287">
    <property type="component" value="Unassembled WGS sequence"/>
</dbReference>
<dbReference type="SUPFAM" id="SSF49695">
    <property type="entry name" value="gamma-Crystallin-like"/>
    <property type="match status" value="1"/>
</dbReference>
<evidence type="ECO:0000313" key="3">
    <source>
        <dbReference type="Proteomes" id="UP000198287"/>
    </source>
</evidence>
<feature type="signal peptide" evidence="1">
    <location>
        <begin position="1"/>
        <end position="20"/>
    </location>
</feature>
<dbReference type="InterPro" id="IPR011024">
    <property type="entry name" value="G_crystallin-like"/>
</dbReference>
<keyword evidence="1" id="KW-0732">Signal</keyword>
<proteinExistence type="predicted"/>
<protein>
    <submittedName>
        <fullName evidence="2">Uncharacterized protein</fullName>
    </submittedName>
</protein>